<organism evidence="2 3">
    <name type="scientific">Maudiozyma saulgeensis</name>
    <dbReference type="NCBI Taxonomy" id="1789683"/>
    <lineage>
        <taxon>Eukaryota</taxon>
        <taxon>Fungi</taxon>
        <taxon>Dikarya</taxon>
        <taxon>Ascomycota</taxon>
        <taxon>Saccharomycotina</taxon>
        <taxon>Saccharomycetes</taxon>
        <taxon>Saccharomycetales</taxon>
        <taxon>Saccharomycetaceae</taxon>
        <taxon>Maudiozyma</taxon>
    </lineage>
</organism>
<dbReference type="Pfam" id="PF22998">
    <property type="entry name" value="GNAT_LYC1-like"/>
    <property type="match status" value="1"/>
</dbReference>
<dbReference type="OrthoDB" id="2020070at2759"/>
<dbReference type="InterPro" id="IPR016181">
    <property type="entry name" value="Acyl_CoA_acyltransferase"/>
</dbReference>
<dbReference type="SUPFAM" id="SSF55729">
    <property type="entry name" value="Acyl-CoA N-acyltransferases (Nat)"/>
    <property type="match status" value="1"/>
</dbReference>
<keyword evidence="3" id="KW-1185">Reference proteome</keyword>
<dbReference type="PANTHER" id="PTHR34815:SF2">
    <property type="entry name" value="N-ACETYLTRANSFERASE DOMAIN-CONTAINING PROTEIN"/>
    <property type="match status" value="1"/>
</dbReference>
<evidence type="ECO:0000313" key="2">
    <source>
        <dbReference type="EMBL" id="SMN17964.1"/>
    </source>
</evidence>
<dbReference type="Gene3D" id="3.40.630.30">
    <property type="match status" value="1"/>
</dbReference>
<name>A0A1X7QXP9_9SACH</name>
<sequence length="397" mass="46380">MTNNSNNLKFEKYDDPEIKRFTHMNNGEAWQGLLTREQYADREQYLSESGIAQKNHDPLAKKLYPEGYEWFGIKFFALKDTSLPTTSKTSQIVSSCETLNRLGYCTTSGSKGKIELCLNVCIGGVFTEKKFRGQGYAKVMIESLNKYYDDLRSTPGAPDFIKNLVITLYSEVGDYYTQFGYHTLHVPLHNITHVDELYQEYCEGIDSATGRFLGFEDYEDLVNLQDEEFKKDLLRTNGANKDSFIFMVKPDIEIFKWFQYRDIFIQERTDNGTTQPPFGFELDDRSHIIWHHNWNDNKLVITKIYISENQKMRSEVILKQLFAKAINEARRTHLDILQFWDFEIPLNEFPQLQATLKKVCDDDELYAQNGSISAVRPPPGYNKDTIIWEKNTKFCWF</sequence>
<proteinExistence type="predicted"/>
<dbReference type="PANTHER" id="PTHR34815">
    <property type="entry name" value="LYSINE ACETYLTRANSFERASE"/>
    <property type="match status" value="1"/>
</dbReference>
<dbReference type="STRING" id="1789683.A0A1X7QXP9"/>
<dbReference type="AlphaFoldDB" id="A0A1X7QXP9"/>
<evidence type="ECO:0000259" key="1">
    <source>
        <dbReference type="Pfam" id="PF22998"/>
    </source>
</evidence>
<gene>
    <name evidence="2" type="ORF">KASA_0Q03564G</name>
</gene>
<dbReference type="EMBL" id="FXLY01000002">
    <property type="protein sequence ID" value="SMN17964.1"/>
    <property type="molecule type" value="Genomic_DNA"/>
</dbReference>
<accession>A0A1X7QXP9</accession>
<dbReference type="Proteomes" id="UP000196158">
    <property type="component" value="Unassembled WGS sequence"/>
</dbReference>
<dbReference type="InterPro" id="IPR053013">
    <property type="entry name" value="LAT"/>
</dbReference>
<reference evidence="2 3" key="1">
    <citation type="submission" date="2017-04" db="EMBL/GenBank/DDBJ databases">
        <authorList>
            <person name="Afonso C.L."/>
            <person name="Miller P.J."/>
            <person name="Scott M.A."/>
            <person name="Spackman E."/>
            <person name="Goraichik I."/>
            <person name="Dimitrov K.M."/>
            <person name="Suarez D.L."/>
            <person name="Swayne D.E."/>
        </authorList>
    </citation>
    <scope>NUCLEOTIDE SEQUENCE [LARGE SCALE GENOMIC DNA]</scope>
</reference>
<protein>
    <recommendedName>
        <fullName evidence="1">LYC1 C-terminal domain-containing protein</fullName>
    </recommendedName>
</protein>
<feature type="domain" description="LYC1 C-terminal" evidence="1">
    <location>
        <begin position="211"/>
        <end position="397"/>
    </location>
</feature>
<evidence type="ECO:0000313" key="3">
    <source>
        <dbReference type="Proteomes" id="UP000196158"/>
    </source>
</evidence>
<dbReference type="InterPro" id="IPR055100">
    <property type="entry name" value="GNAT_LYC1-like"/>
</dbReference>